<reference evidence="1 2" key="1">
    <citation type="submission" date="2021-06" db="EMBL/GenBank/DDBJ databases">
        <authorList>
            <person name="Palmer J.M."/>
        </authorList>
    </citation>
    <scope>NUCLEOTIDE SEQUENCE [LARGE SCALE GENOMIC DNA]</scope>
    <source>
        <strain evidence="1 2">GA_2019</strain>
        <tissue evidence="1">Muscle</tissue>
    </source>
</reference>
<comment type="caution">
    <text evidence="1">The sequence shown here is derived from an EMBL/GenBank/DDBJ whole genome shotgun (WGS) entry which is preliminary data.</text>
</comment>
<organism evidence="1 2">
    <name type="scientific">Goodea atripinnis</name>
    <dbReference type="NCBI Taxonomy" id="208336"/>
    <lineage>
        <taxon>Eukaryota</taxon>
        <taxon>Metazoa</taxon>
        <taxon>Chordata</taxon>
        <taxon>Craniata</taxon>
        <taxon>Vertebrata</taxon>
        <taxon>Euteleostomi</taxon>
        <taxon>Actinopterygii</taxon>
        <taxon>Neopterygii</taxon>
        <taxon>Teleostei</taxon>
        <taxon>Neoteleostei</taxon>
        <taxon>Acanthomorphata</taxon>
        <taxon>Ovalentaria</taxon>
        <taxon>Atherinomorphae</taxon>
        <taxon>Cyprinodontiformes</taxon>
        <taxon>Goodeidae</taxon>
        <taxon>Goodea</taxon>
    </lineage>
</organism>
<dbReference type="Proteomes" id="UP001476798">
    <property type="component" value="Unassembled WGS sequence"/>
</dbReference>
<accession>A0ABV0NTD2</accession>
<evidence type="ECO:0000313" key="1">
    <source>
        <dbReference type="EMBL" id="MEQ2174697.1"/>
    </source>
</evidence>
<dbReference type="EMBL" id="JAHRIO010050584">
    <property type="protein sequence ID" value="MEQ2174697.1"/>
    <property type="molecule type" value="Genomic_DNA"/>
</dbReference>
<gene>
    <name evidence="1" type="ORF">GOODEAATRI_010410</name>
</gene>
<name>A0ABV0NTD2_9TELE</name>
<protein>
    <submittedName>
        <fullName evidence="1">Uncharacterized protein</fullName>
    </submittedName>
</protein>
<keyword evidence="2" id="KW-1185">Reference proteome</keyword>
<proteinExistence type="predicted"/>
<sequence>MLCCIIMLTSSDPDLFSKSDPFLEIFRINDDGTEQLVHRTEVVNKKRNYKNSGVVILSDLKVLPDGNVPLFFPFSSTESTPS</sequence>
<evidence type="ECO:0000313" key="2">
    <source>
        <dbReference type="Proteomes" id="UP001476798"/>
    </source>
</evidence>